<dbReference type="KEGG" id="tprf:A3L09_09810"/>
<feature type="domain" description="PEGA" evidence="1">
    <location>
        <begin position="583"/>
        <end position="649"/>
    </location>
</feature>
<proteinExistence type="predicted"/>
<evidence type="ECO:0000259" key="1">
    <source>
        <dbReference type="Pfam" id="PF08308"/>
    </source>
</evidence>
<dbReference type="InterPro" id="IPR013229">
    <property type="entry name" value="PEGA"/>
</dbReference>
<feature type="domain" description="PEGA" evidence="1">
    <location>
        <begin position="514"/>
        <end position="578"/>
    </location>
</feature>
<organism evidence="2 3">
    <name type="scientific">Thermococcus profundus</name>
    <dbReference type="NCBI Taxonomy" id="49899"/>
    <lineage>
        <taxon>Archaea</taxon>
        <taxon>Methanobacteriati</taxon>
        <taxon>Methanobacteriota</taxon>
        <taxon>Thermococci</taxon>
        <taxon>Thermococcales</taxon>
        <taxon>Thermococcaceae</taxon>
        <taxon>Thermococcus</taxon>
    </lineage>
</organism>
<dbReference type="InterPro" id="IPR015915">
    <property type="entry name" value="Kelch-typ_b-propeller"/>
</dbReference>
<feature type="domain" description="PEGA" evidence="1">
    <location>
        <begin position="446"/>
        <end position="510"/>
    </location>
</feature>
<dbReference type="PANTHER" id="PTHR42754:SF1">
    <property type="entry name" value="LIPOPROTEIN"/>
    <property type="match status" value="1"/>
</dbReference>
<protein>
    <recommendedName>
        <fullName evidence="1">PEGA domain-containing protein</fullName>
    </recommendedName>
</protein>
<dbReference type="AlphaFoldDB" id="A0A2Z2MNN0"/>
<dbReference type="SUPFAM" id="SSF50998">
    <property type="entry name" value="Quinoprotein alcohol dehydrogenase-like"/>
    <property type="match status" value="2"/>
</dbReference>
<dbReference type="InterPro" id="IPR011047">
    <property type="entry name" value="Quinoprotein_ADH-like_sf"/>
</dbReference>
<dbReference type="Proteomes" id="UP000250179">
    <property type="component" value="Chromosome"/>
</dbReference>
<dbReference type="Gene3D" id="2.120.10.80">
    <property type="entry name" value="Kelch-type beta propeller"/>
    <property type="match status" value="1"/>
</dbReference>
<evidence type="ECO:0000313" key="3">
    <source>
        <dbReference type="Proteomes" id="UP000250179"/>
    </source>
</evidence>
<dbReference type="Gene3D" id="2.80.10.50">
    <property type="match status" value="1"/>
</dbReference>
<dbReference type="GeneID" id="33320712"/>
<feature type="domain" description="PEGA" evidence="1">
    <location>
        <begin position="789"/>
        <end position="857"/>
    </location>
</feature>
<dbReference type="OrthoDB" id="98274at2157"/>
<dbReference type="RefSeq" id="WP_088858784.1">
    <property type="nucleotide sequence ID" value="NZ_CP014862.1"/>
</dbReference>
<dbReference type="PANTHER" id="PTHR42754">
    <property type="entry name" value="ENDOGLUCANASE"/>
    <property type="match status" value="1"/>
</dbReference>
<dbReference type="NCBIfam" id="TIGR02608">
    <property type="entry name" value="delta_60_rpt"/>
    <property type="match status" value="3"/>
</dbReference>
<dbReference type="EMBL" id="CP014862">
    <property type="protein sequence ID" value="ASJ03528.1"/>
    <property type="molecule type" value="Genomic_DNA"/>
</dbReference>
<dbReference type="Pfam" id="PF08308">
    <property type="entry name" value="PEGA"/>
    <property type="match status" value="6"/>
</dbReference>
<keyword evidence="3" id="KW-1185">Reference proteome</keyword>
<accession>A0A2Z2MNN0</accession>
<reference evidence="2 3" key="1">
    <citation type="submission" date="2016-03" db="EMBL/GenBank/DDBJ databases">
        <title>Complete genome sequence of Thermococcus profundus strain DT5432.</title>
        <authorList>
            <person name="Oger P.M."/>
        </authorList>
    </citation>
    <scope>NUCLEOTIDE SEQUENCE [LARGE SCALE GENOMIC DNA]</scope>
    <source>
        <strain evidence="2 3">DT 5432</strain>
    </source>
</reference>
<dbReference type="Gene3D" id="2.60.40.1120">
    <property type="entry name" value="Carboxypeptidase-like, regulatory domain"/>
    <property type="match status" value="2"/>
</dbReference>
<dbReference type="InterPro" id="IPR013431">
    <property type="entry name" value="Delta_60_rpt"/>
</dbReference>
<gene>
    <name evidence="2" type="ORF">A3L09_09810</name>
</gene>
<dbReference type="InterPro" id="IPR008969">
    <property type="entry name" value="CarboxyPept-like_regulatory"/>
</dbReference>
<name>A0A2Z2MNN0_THEPR</name>
<sequence>MRKKVIILILATFLMGSLVSSQTEVAAESTHHWVKSYGGSNQDGARAVALADNGDIVLAGWTYSFGISNVDAWVLRLDEDGNIKWQKTYGGNERDEAYMVAIAPNGDIVIIGHTISFGAGDVDVWVLRLDEKGNVKWQKTYGGNERDGAYAVAIADNGDIIVAGYTYSFSTGKVDSWVLRLDGSGNIKWQRAYNERESCVANAIVVALNGDIIVAGSYKGDIWVLRLDENGNVKWEKTLGGDGWERAYAVALAPNEDIIVAGYTESFSAGYSDVWVLRLDEDGNIKWQKSYGAWGGEEARAVALADNGDIVIAGGTGSFEASSMDVWVLDLDEMGNIKWQKNYGGWDWEEAYGVSLAPNGDIITSGSTHSYGSNHDVWVLRLPLSGELPGCDFCRDTNAEPRTTTAQITTPTPNVETTDAQITDSNAQIVDSNAQVQVQYWDESYLQVTSFPQGAEVYVNETYQGVTPLNLTLTPGTYQIMLSEEKYENYTRTVTLAPLKTATIIAQLTPKPATLSITSDLSGAKVHINGTYIGTTPLNLTIYPGTYHIKLSKQGYADYIKIVTIKPLQTAVIKAELRAKPVTFAINSDPSEAKVYVNGTHRGTTPLSLSLNPGTYRIDLSKEGYWSYSTTITITPGSAPTINVTLTPKPATLTILSEPSGTSVYIDGSYKGATPLTLNLTHGIHELRLEKDGYKGVQEALTLNPGESRSLDLKLEPLPVTLSITATPEMAVVYVNNEYQGVTPLKLSLFPGTYEVKIAKDEYEALTQTVALNPGESTTLNVTLTPLFGFLRVYCNVEGAEVYVDNVKVGETPLEGYKLPAGEHTVKVKKAGHRDFMQAVAIKPGETQTVNVTLESVQTTSSSERRGVCGPGVLILLSLPPLLMRKLRK</sequence>
<feature type="domain" description="PEGA" evidence="1">
    <location>
        <begin position="652"/>
        <end position="717"/>
    </location>
</feature>
<evidence type="ECO:0000313" key="2">
    <source>
        <dbReference type="EMBL" id="ASJ03528.1"/>
    </source>
</evidence>
<dbReference type="SUPFAM" id="SSF49464">
    <property type="entry name" value="Carboxypeptidase regulatory domain-like"/>
    <property type="match status" value="1"/>
</dbReference>
<feature type="domain" description="PEGA" evidence="1">
    <location>
        <begin position="721"/>
        <end position="786"/>
    </location>
</feature>